<dbReference type="Gene3D" id="3.90.1200.10">
    <property type="match status" value="1"/>
</dbReference>
<evidence type="ECO:0000313" key="4">
    <source>
        <dbReference type="Proteomes" id="UP000751190"/>
    </source>
</evidence>
<sequence>MPKAAISSDLASAELARLSGLFGFGDGTPDSIRATQLFGGYSGETFRIDELHGARRVAALKVCRGYPQEEVRAQAAVQGLIGARGFTGACAALPLVSPPGSAPAYVAQSARGEPVCMLSFVDGVPADAAIDAGADAVGVLRAVGERLASLHAVPVDARADGLRTFRDGGVCLLARHAAGAIGEEMRKSEHTRGHPFVARYGALLAELRAAVAVADVLPNGILHGDPFLDNVLVVTDPPLLQSAAPADGGTMAAQPGLTPVGSVSGAVSGLAHSPSIVHCAFVDFEDAAVGPLVFDVACCAASSCFVRAAAGADGAGASAEELGGVLDAGRLAALLIGYCTVRPLTAAEKRAFGAWLRVSIACNATWRFVNFHIAHREAIEARESYRELEARLEQLRAPDCVAMVHAILNALPQASEDRAAEAPGGGVAAAAGAAAEPPGARAWLDANLPTVAAATAAAGFVVGALLRAGARRKR</sequence>
<gene>
    <name evidence="3" type="ORF">KFE25_002104</name>
</gene>
<organism evidence="3 4">
    <name type="scientific">Diacronema lutheri</name>
    <name type="common">Unicellular marine alga</name>
    <name type="synonym">Monochrysis lutheri</name>
    <dbReference type="NCBI Taxonomy" id="2081491"/>
    <lineage>
        <taxon>Eukaryota</taxon>
        <taxon>Haptista</taxon>
        <taxon>Haptophyta</taxon>
        <taxon>Pavlovophyceae</taxon>
        <taxon>Pavlovales</taxon>
        <taxon>Pavlovaceae</taxon>
        <taxon>Diacronema</taxon>
    </lineage>
</organism>
<evidence type="ECO:0000256" key="1">
    <source>
        <dbReference type="SAM" id="Phobius"/>
    </source>
</evidence>
<feature type="domain" description="Aminoglycoside phosphotransferase" evidence="2">
    <location>
        <begin position="35"/>
        <end position="236"/>
    </location>
</feature>
<dbReference type="SUPFAM" id="SSF56112">
    <property type="entry name" value="Protein kinase-like (PK-like)"/>
    <property type="match status" value="1"/>
</dbReference>
<feature type="transmembrane region" description="Helical" evidence="1">
    <location>
        <begin position="451"/>
        <end position="470"/>
    </location>
</feature>
<reference evidence="3" key="1">
    <citation type="submission" date="2021-05" db="EMBL/GenBank/DDBJ databases">
        <title>The genome of the haptophyte Pavlova lutheri (Diacronema luteri, Pavlovales) - a model for lipid biosynthesis in eukaryotic algae.</title>
        <authorList>
            <person name="Hulatt C.J."/>
            <person name="Posewitz M.C."/>
        </authorList>
    </citation>
    <scope>NUCLEOTIDE SEQUENCE</scope>
    <source>
        <strain evidence="3">NIVA-4/92</strain>
    </source>
</reference>
<evidence type="ECO:0000313" key="3">
    <source>
        <dbReference type="EMBL" id="KAG8466348.1"/>
    </source>
</evidence>
<dbReference type="InterPro" id="IPR002575">
    <property type="entry name" value="Aminoglycoside_PTrfase"/>
</dbReference>
<dbReference type="Pfam" id="PF01636">
    <property type="entry name" value="APH"/>
    <property type="match status" value="1"/>
</dbReference>
<accession>A0A8J5XKH0</accession>
<dbReference type="OrthoDB" id="206737at2759"/>
<dbReference type="AlphaFoldDB" id="A0A8J5XKH0"/>
<evidence type="ECO:0000259" key="2">
    <source>
        <dbReference type="Pfam" id="PF01636"/>
    </source>
</evidence>
<proteinExistence type="predicted"/>
<dbReference type="InterPro" id="IPR011009">
    <property type="entry name" value="Kinase-like_dom_sf"/>
</dbReference>
<dbReference type="EMBL" id="JAGTXO010000008">
    <property type="protein sequence ID" value="KAG8466348.1"/>
    <property type="molecule type" value="Genomic_DNA"/>
</dbReference>
<name>A0A8J5XKH0_DIALT</name>
<comment type="caution">
    <text evidence="3">The sequence shown here is derived from an EMBL/GenBank/DDBJ whole genome shotgun (WGS) entry which is preliminary data.</text>
</comment>
<keyword evidence="4" id="KW-1185">Reference proteome</keyword>
<dbReference type="Proteomes" id="UP000751190">
    <property type="component" value="Unassembled WGS sequence"/>
</dbReference>
<keyword evidence="1" id="KW-0472">Membrane</keyword>
<keyword evidence="1" id="KW-1133">Transmembrane helix</keyword>
<protein>
    <recommendedName>
        <fullName evidence="2">Aminoglycoside phosphotransferase domain-containing protein</fullName>
    </recommendedName>
</protein>
<keyword evidence="1" id="KW-0812">Transmembrane</keyword>